<accession>A0A418Y426</accession>
<name>A0A418Y426_9GAMM</name>
<protein>
    <recommendedName>
        <fullName evidence="3">Secretin</fullName>
    </recommendedName>
</protein>
<keyword evidence="2" id="KW-1185">Reference proteome</keyword>
<proteinExistence type="predicted"/>
<gene>
    <name evidence="1" type="ORF">D4A39_03535</name>
</gene>
<evidence type="ECO:0000313" key="2">
    <source>
        <dbReference type="Proteomes" id="UP000283734"/>
    </source>
</evidence>
<dbReference type="EMBL" id="QYYA01000001">
    <property type="protein sequence ID" value="RJG20302.1"/>
    <property type="molecule type" value="Genomic_DNA"/>
</dbReference>
<dbReference type="AlphaFoldDB" id="A0A418Y426"/>
<reference evidence="1 2" key="1">
    <citation type="submission" date="2018-09" db="EMBL/GenBank/DDBJ databases">
        <title>Alcanivorax profundi sp. nov., isolated from 1000 m-depth seawater of the Mariana Trench.</title>
        <authorList>
            <person name="Liu J."/>
        </authorList>
    </citation>
    <scope>NUCLEOTIDE SEQUENCE [LARGE SCALE GENOMIC DNA]</scope>
    <source>
        <strain evidence="1 2">MTEO17</strain>
    </source>
</reference>
<sequence length="253" mass="27174">MPNLLTIAILIMTLSLTATLRAEPMEMHVISRPDAAALLPVIEPLLPAGGSVQAYRGKLIIRTTAENLRSLQGVLGNLDAEPATVVVHLRRSGSSTGNEQPLEGTVSRNREGDLDAQVQIGAQQSRQQQHDHYQIRTLSGYPARISRGTLLALSNGAYGTQLAALDQGIQVTPQSLPDGQVVLSIQQQHDTVSGNITANTQHSATTLQVTPGQWHPMGSIQIDQSRQQRGIGGSSHQRSTLVLPIEVMVQISE</sequence>
<organism evidence="1 2">
    <name type="scientific">Alcanivorax profundi</name>
    <dbReference type="NCBI Taxonomy" id="2338368"/>
    <lineage>
        <taxon>Bacteria</taxon>
        <taxon>Pseudomonadati</taxon>
        <taxon>Pseudomonadota</taxon>
        <taxon>Gammaproteobacteria</taxon>
        <taxon>Oceanospirillales</taxon>
        <taxon>Alcanivoracaceae</taxon>
        <taxon>Alcanivorax</taxon>
    </lineage>
</organism>
<evidence type="ECO:0000313" key="1">
    <source>
        <dbReference type="EMBL" id="RJG20302.1"/>
    </source>
</evidence>
<dbReference type="RefSeq" id="WP_119917646.1">
    <property type="nucleotide sequence ID" value="NZ_QYYA01000001.1"/>
</dbReference>
<dbReference type="Proteomes" id="UP000283734">
    <property type="component" value="Unassembled WGS sequence"/>
</dbReference>
<comment type="caution">
    <text evidence="1">The sequence shown here is derived from an EMBL/GenBank/DDBJ whole genome shotgun (WGS) entry which is preliminary data.</text>
</comment>
<evidence type="ECO:0008006" key="3">
    <source>
        <dbReference type="Google" id="ProtNLM"/>
    </source>
</evidence>
<dbReference type="OrthoDB" id="6080452at2"/>